<dbReference type="Pfam" id="PF05400">
    <property type="entry name" value="FliT"/>
    <property type="match status" value="1"/>
</dbReference>
<evidence type="ECO:0000256" key="3">
    <source>
        <dbReference type="ARBA" id="ARBA00022795"/>
    </source>
</evidence>
<reference evidence="9" key="1">
    <citation type="journal article" date="2019" name="Int. J. Syst. Evol. Microbiol.">
        <title>The Global Catalogue of Microorganisms (GCM) 10K type strain sequencing project: providing services to taxonomists for standard genome sequencing and annotation.</title>
        <authorList>
            <consortium name="The Broad Institute Genomics Platform"/>
            <consortium name="The Broad Institute Genome Sequencing Center for Infectious Disease"/>
            <person name="Wu L."/>
            <person name="Ma J."/>
        </authorList>
    </citation>
    <scope>NUCLEOTIDE SEQUENCE [LARGE SCALE GENOMIC DNA]</scope>
    <source>
        <strain evidence="9">TISTR 1827</strain>
    </source>
</reference>
<comment type="function">
    <text evidence="5">May act as an export chaperone for the filament capping protein FliD.</text>
</comment>
<keyword evidence="3" id="KW-1005">Bacterial flagellum biogenesis</keyword>
<dbReference type="RefSeq" id="WP_379278236.1">
    <property type="nucleotide sequence ID" value="NZ_JBHUGT010000017.1"/>
</dbReference>
<organism evidence="8 9">
    <name type="scientific">Paenibacillus thailandensis</name>
    <dbReference type="NCBI Taxonomy" id="393250"/>
    <lineage>
        <taxon>Bacteria</taxon>
        <taxon>Bacillati</taxon>
        <taxon>Bacillota</taxon>
        <taxon>Bacilli</taxon>
        <taxon>Bacillales</taxon>
        <taxon>Paenibacillaceae</taxon>
        <taxon>Paenibacillus</taxon>
    </lineage>
</organism>
<accession>A0ABW5R2M4</accession>
<protein>
    <recommendedName>
        <fullName evidence="7">Flagellar protein FliT</fullName>
    </recommendedName>
</protein>
<gene>
    <name evidence="8" type="ORF">ACFSW5_22385</name>
</gene>
<evidence type="ECO:0000256" key="7">
    <source>
        <dbReference type="ARBA" id="ARBA00093797"/>
    </source>
</evidence>
<keyword evidence="2" id="KW-0963">Cytoplasm</keyword>
<comment type="similarity">
    <text evidence="6">Belongs to the bacillales FliT family.</text>
</comment>
<keyword evidence="9" id="KW-1185">Reference proteome</keyword>
<evidence type="ECO:0000256" key="6">
    <source>
        <dbReference type="ARBA" id="ARBA00093785"/>
    </source>
</evidence>
<dbReference type="InterPro" id="IPR008622">
    <property type="entry name" value="FliT"/>
</dbReference>
<proteinExistence type="inferred from homology"/>
<evidence type="ECO:0000256" key="4">
    <source>
        <dbReference type="ARBA" id="ARBA00023186"/>
    </source>
</evidence>
<comment type="caution">
    <text evidence="8">The sequence shown here is derived from an EMBL/GenBank/DDBJ whole genome shotgun (WGS) entry which is preliminary data.</text>
</comment>
<sequence length="109" mass="12814">MMETSIRMLLEKTTELVNRIDTTEYQEWSSLVELRESVLAEAMNKPGLSEEEKQLLRQIGEFDSVVTARMITLKQEAQSGLQKIRNTRMQKKAYQIDYTPDSFFYDIKK</sequence>
<keyword evidence="4" id="KW-0143">Chaperone</keyword>
<name>A0ABW5R2M4_9BACL</name>
<evidence type="ECO:0000256" key="1">
    <source>
        <dbReference type="ARBA" id="ARBA00004514"/>
    </source>
</evidence>
<dbReference type="EMBL" id="JBHUMY010000037">
    <property type="protein sequence ID" value="MFD2663009.1"/>
    <property type="molecule type" value="Genomic_DNA"/>
</dbReference>
<evidence type="ECO:0000256" key="5">
    <source>
        <dbReference type="ARBA" id="ARBA00093765"/>
    </source>
</evidence>
<evidence type="ECO:0000313" key="9">
    <source>
        <dbReference type="Proteomes" id="UP001597493"/>
    </source>
</evidence>
<evidence type="ECO:0000256" key="2">
    <source>
        <dbReference type="ARBA" id="ARBA00022490"/>
    </source>
</evidence>
<evidence type="ECO:0000313" key="8">
    <source>
        <dbReference type="EMBL" id="MFD2663009.1"/>
    </source>
</evidence>
<dbReference type="Proteomes" id="UP001597493">
    <property type="component" value="Unassembled WGS sequence"/>
</dbReference>
<comment type="subcellular location">
    <subcellularLocation>
        <location evidence="1">Cytoplasm</location>
        <location evidence="1">Cytosol</location>
    </subcellularLocation>
</comment>